<gene>
    <name evidence="2" type="ORF">CASFOL_014605</name>
</gene>
<dbReference type="AlphaFoldDB" id="A0ABD3DNG1"/>
<comment type="caution">
    <text evidence="2">The sequence shown here is derived from an EMBL/GenBank/DDBJ whole genome shotgun (WGS) entry which is preliminary data.</text>
</comment>
<dbReference type="EMBL" id="JAVIJP010000016">
    <property type="protein sequence ID" value="KAL3643790.1"/>
    <property type="molecule type" value="Genomic_DNA"/>
</dbReference>
<accession>A0ABD3DNG1</accession>
<name>A0ABD3DNG1_9LAMI</name>
<organism evidence="2 3">
    <name type="scientific">Castilleja foliolosa</name>
    <dbReference type="NCBI Taxonomy" id="1961234"/>
    <lineage>
        <taxon>Eukaryota</taxon>
        <taxon>Viridiplantae</taxon>
        <taxon>Streptophyta</taxon>
        <taxon>Embryophyta</taxon>
        <taxon>Tracheophyta</taxon>
        <taxon>Spermatophyta</taxon>
        <taxon>Magnoliopsida</taxon>
        <taxon>eudicotyledons</taxon>
        <taxon>Gunneridae</taxon>
        <taxon>Pentapetalae</taxon>
        <taxon>asterids</taxon>
        <taxon>lamiids</taxon>
        <taxon>Lamiales</taxon>
        <taxon>Orobanchaceae</taxon>
        <taxon>Pedicularideae</taxon>
        <taxon>Castillejinae</taxon>
        <taxon>Castilleja</taxon>
    </lineage>
</organism>
<reference evidence="3" key="1">
    <citation type="journal article" date="2024" name="IScience">
        <title>Strigolactones Initiate the Formation of Haustorium-like Structures in Castilleja.</title>
        <authorList>
            <person name="Buerger M."/>
            <person name="Peterson D."/>
            <person name="Chory J."/>
        </authorList>
    </citation>
    <scope>NUCLEOTIDE SEQUENCE [LARGE SCALE GENOMIC DNA]</scope>
</reference>
<feature type="region of interest" description="Disordered" evidence="1">
    <location>
        <begin position="51"/>
        <end position="78"/>
    </location>
</feature>
<sequence>MNTRLAKVKREIGKDMARKADKNKQPRKTKLPTAGVITEDMMNDKVIDNLEAEKADENVREPTGVVIEEGSPSNEGNFHLEPTDVAIEEGSPSNEGNFHLEPTDVVIEEGSPSNEGNFHLEPTDVVIEEGSPSNEGIENMEAENDAETVEVAENMWAQLLEKIVTESLAPEKTGHVDVVGPKQVDQSRDTLAKDTRTLKPSRKKTTVEDSITCCIDIFDFIEIHATVTLLGALKNYIKKN</sequence>
<dbReference type="Proteomes" id="UP001632038">
    <property type="component" value="Unassembled WGS sequence"/>
</dbReference>
<feature type="compositionally biased region" description="Basic and acidic residues" evidence="1">
    <location>
        <begin position="8"/>
        <end position="24"/>
    </location>
</feature>
<protein>
    <submittedName>
        <fullName evidence="2">Uncharacterized protein</fullName>
    </submittedName>
</protein>
<feature type="compositionally biased region" description="Basic and acidic residues" evidence="1">
    <location>
        <begin position="51"/>
        <end position="60"/>
    </location>
</feature>
<evidence type="ECO:0000313" key="2">
    <source>
        <dbReference type="EMBL" id="KAL3643790.1"/>
    </source>
</evidence>
<feature type="region of interest" description="Disordered" evidence="1">
    <location>
        <begin position="1"/>
        <end position="35"/>
    </location>
</feature>
<proteinExistence type="predicted"/>
<evidence type="ECO:0000256" key="1">
    <source>
        <dbReference type="SAM" id="MobiDB-lite"/>
    </source>
</evidence>
<keyword evidence="3" id="KW-1185">Reference proteome</keyword>
<evidence type="ECO:0000313" key="3">
    <source>
        <dbReference type="Proteomes" id="UP001632038"/>
    </source>
</evidence>